<evidence type="ECO:0000256" key="25">
    <source>
        <dbReference type="ARBA" id="ARBA00049902"/>
    </source>
</evidence>
<reference evidence="32" key="1">
    <citation type="submission" date="2015-08" db="EMBL/GenBank/DDBJ databases">
        <authorList>
            <person name="Varghese N."/>
        </authorList>
    </citation>
    <scope>NUCLEOTIDE SEQUENCE [LARGE SCALE GENOMIC DNA]</scope>
    <source>
        <strain evidence="32">DSM 17901</strain>
    </source>
</reference>
<keyword evidence="20" id="KW-0046">Antibiotic resistance</keyword>
<dbReference type="InterPro" id="IPR023346">
    <property type="entry name" value="Lysozyme-like_dom_sf"/>
</dbReference>
<dbReference type="Pfam" id="PF00905">
    <property type="entry name" value="Transpeptidase"/>
    <property type="match status" value="1"/>
</dbReference>
<dbReference type="STRING" id="375574.GCA_001418035_00467"/>
<evidence type="ECO:0000256" key="12">
    <source>
        <dbReference type="ARBA" id="ARBA00022679"/>
    </source>
</evidence>
<evidence type="ECO:0000256" key="13">
    <source>
        <dbReference type="ARBA" id="ARBA00022692"/>
    </source>
</evidence>
<evidence type="ECO:0000259" key="28">
    <source>
        <dbReference type="Pfam" id="PF00905"/>
    </source>
</evidence>
<keyword evidence="8" id="KW-0997">Cell inner membrane</keyword>
<evidence type="ECO:0000256" key="24">
    <source>
        <dbReference type="ARBA" id="ARBA00044770"/>
    </source>
</evidence>
<dbReference type="GO" id="GO:0009002">
    <property type="term" value="F:serine-type D-Ala-D-Ala carboxypeptidase activity"/>
    <property type="evidence" value="ECO:0007669"/>
    <property type="project" value="UniProtKB-EC"/>
</dbReference>
<comment type="subcellular location">
    <subcellularLocation>
        <location evidence="1">Cell inner membrane</location>
        <topology evidence="1">Single-pass type II membrane protein</topology>
    </subcellularLocation>
</comment>
<keyword evidence="14" id="KW-0378">Hydrolase</keyword>
<evidence type="ECO:0000256" key="8">
    <source>
        <dbReference type="ARBA" id="ARBA00022519"/>
    </source>
</evidence>
<proteinExistence type="inferred from homology"/>
<evidence type="ECO:0000256" key="5">
    <source>
        <dbReference type="ARBA" id="ARBA00012448"/>
    </source>
</evidence>
<evidence type="ECO:0000256" key="26">
    <source>
        <dbReference type="ARBA" id="ARBA00060592"/>
    </source>
</evidence>
<evidence type="ECO:0000256" key="16">
    <source>
        <dbReference type="ARBA" id="ARBA00022968"/>
    </source>
</evidence>
<comment type="similarity">
    <text evidence="3">In the C-terminal section; belongs to the transpeptidase family.</text>
</comment>
<dbReference type="GO" id="GO:0006508">
    <property type="term" value="P:proteolysis"/>
    <property type="evidence" value="ECO:0007669"/>
    <property type="project" value="UniProtKB-KW"/>
</dbReference>
<dbReference type="InterPro" id="IPR001460">
    <property type="entry name" value="PCN-bd_Tpept"/>
</dbReference>
<dbReference type="Gene3D" id="1.10.3810.10">
    <property type="entry name" value="Biosynthetic peptidoglycan transglycosylase-like"/>
    <property type="match status" value="1"/>
</dbReference>
<evidence type="ECO:0000256" key="10">
    <source>
        <dbReference type="ARBA" id="ARBA00022670"/>
    </source>
</evidence>
<dbReference type="NCBIfam" id="TIGR02074">
    <property type="entry name" value="PBP_1a_fam"/>
    <property type="match status" value="1"/>
</dbReference>
<dbReference type="InterPro" id="IPR001264">
    <property type="entry name" value="Glyco_trans_51"/>
</dbReference>
<keyword evidence="32" id="KW-1185">Reference proteome</keyword>
<evidence type="ECO:0000256" key="3">
    <source>
        <dbReference type="ARBA" id="ARBA00007090"/>
    </source>
</evidence>
<comment type="pathway">
    <text evidence="2">Cell wall biogenesis; peptidoglycan biosynthesis.</text>
</comment>
<dbReference type="GO" id="GO:0008360">
    <property type="term" value="P:regulation of cell shape"/>
    <property type="evidence" value="ECO:0007669"/>
    <property type="project" value="UniProtKB-KW"/>
</dbReference>
<evidence type="ECO:0000256" key="9">
    <source>
        <dbReference type="ARBA" id="ARBA00022645"/>
    </source>
</evidence>
<organism evidence="31 32">
    <name type="scientific">Gulbenkiania indica</name>
    <dbReference type="NCBI Taxonomy" id="375574"/>
    <lineage>
        <taxon>Bacteria</taxon>
        <taxon>Pseudomonadati</taxon>
        <taxon>Pseudomonadota</taxon>
        <taxon>Betaproteobacteria</taxon>
        <taxon>Neisseriales</taxon>
        <taxon>Chromobacteriaceae</taxon>
        <taxon>Gulbenkiania</taxon>
    </lineage>
</organism>
<dbReference type="SUPFAM" id="SSF53955">
    <property type="entry name" value="Lysozyme-like"/>
    <property type="match status" value="1"/>
</dbReference>
<evidence type="ECO:0000256" key="6">
    <source>
        <dbReference type="ARBA" id="ARBA00018638"/>
    </source>
</evidence>
<dbReference type="EC" id="3.4.16.4" evidence="5"/>
<keyword evidence="18" id="KW-1133">Transmembrane helix</keyword>
<feature type="domain" description="Glycosyl transferase family 51" evidence="29">
    <location>
        <begin position="56"/>
        <end position="231"/>
    </location>
</feature>
<dbReference type="InterPro" id="IPR036950">
    <property type="entry name" value="PBP_transglycosylase"/>
</dbReference>
<dbReference type="GO" id="GO:0030288">
    <property type="term" value="C:outer membrane-bounded periplasmic space"/>
    <property type="evidence" value="ECO:0007669"/>
    <property type="project" value="TreeGrafter"/>
</dbReference>
<dbReference type="GO" id="GO:0009252">
    <property type="term" value="P:peptidoglycan biosynthetic process"/>
    <property type="evidence" value="ECO:0007669"/>
    <property type="project" value="UniProtKB-UniPathway"/>
</dbReference>
<evidence type="ECO:0000256" key="17">
    <source>
        <dbReference type="ARBA" id="ARBA00022984"/>
    </source>
</evidence>
<keyword evidence="15" id="KW-0133">Cell shape</keyword>
<dbReference type="GO" id="GO:0008658">
    <property type="term" value="F:penicillin binding"/>
    <property type="evidence" value="ECO:0007669"/>
    <property type="project" value="InterPro"/>
</dbReference>
<dbReference type="FunFam" id="1.10.3810.10:FF:000003">
    <property type="entry name" value="Penicillin-binding protein 1a"/>
    <property type="match status" value="1"/>
</dbReference>
<keyword evidence="21" id="KW-0511">Multifunctional enzyme</keyword>
<comment type="catalytic activity">
    <reaction evidence="25">
        <text>[GlcNAc-(1-&gt;4)-Mur2Ac(oyl-L-Ala-gamma-D-Glu-L-Lys-D-Ala-D-Ala)](n)-di-trans,octa-cis-undecaprenyl diphosphate + beta-D-GlcNAc-(1-&gt;4)-Mur2Ac(oyl-L-Ala-gamma-D-Glu-L-Lys-D-Ala-D-Ala)-di-trans,octa-cis-undecaprenyl diphosphate = [GlcNAc-(1-&gt;4)-Mur2Ac(oyl-L-Ala-gamma-D-Glu-L-Lys-D-Ala-D-Ala)](n+1)-di-trans,octa-cis-undecaprenyl diphosphate + di-trans,octa-cis-undecaprenyl diphosphate + H(+)</text>
        <dbReference type="Rhea" id="RHEA:23708"/>
        <dbReference type="Rhea" id="RHEA-COMP:9602"/>
        <dbReference type="Rhea" id="RHEA-COMP:9603"/>
        <dbReference type="ChEBI" id="CHEBI:15378"/>
        <dbReference type="ChEBI" id="CHEBI:58405"/>
        <dbReference type="ChEBI" id="CHEBI:60033"/>
        <dbReference type="ChEBI" id="CHEBI:78435"/>
        <dbReference type="EC" id="2.4.99.28"/>
    </reaction>
</comment>
<evidence type="ECO:0000256" key="15">
    <source>
        <dbReference type="ARBA" id="ARBA00022960"/>
    </source>
</evidence>
<dbReference type="InterPro" id="IPR031376">
    <property type="entry name" value="PCB_OB"/>
</dbReference>
<dbReference type="InterPro" id="IPR050396">
    <property type="entry name" value="Glycosyltr_51/Transpeptidase"/>
</dbReference>
<evidence type="ECO:0000256" key="21">
    <source>
        <dbReference type="ARBA" id="ARBA00023268"/>
    </source>
</evidence>
<evidence type="ECO:0000256" key="4">
    <source>
        <dbReference type="ARBA" id="ARBA00007739"/>
    </source>
</evidence>
<comment type="catalytic activity">
    <reaction evidence="23">
        <text>Preferential cleavage: (Ac)2-L-Lys-D-Ala-|-D-Ala. Also transpeptidation of peptidyl-alanyl moieties that are N-acyl substituents of D-alanine.</text>
        <dbReference type="EC" id="3.4.16.4"/>
    </reaction>
</comment>
<dbReference type="AlphaFoldDB" id="A0A0K6GT62"/>
<dbReference type="GO" id="GO:0005886">
    <property type="term" value="C:plasma membrane"/>
    <property type="evidence" value="ECO:0007669"/>
    <property type="project" value="UniProtKB-SubCell"/>
</dbReference>
<evidence type="ECO:0000259" key="29">
    <source>
        <dbReference type="Pfam" id="PF00912"/>
    </source>
</evidence>
<evidence type="ECO:0000256" key="1">
    <source>
        <dbReference type="ARBA" id="ARBA00004249"/>
    </source>
</evidence>
<dbReference type="PANTHER" id="PTHR32282">
    <property type="entry name" value="BINDING PROTEIN TRANSPEPTIDASE, PUTATIVE-RELATED"/>
    <property type="match status" value="1"/>
</dbReference>
<accession>A0A0K6GT62</accession>
<keyword evidence="19" id="KW-0472">Membrane</keyword>
<evidence type="ECO:0000256" key="11">
    <source>
        <dbReference type="ARBA" id="ARBA00022676"/>
    </source>
</evidence>
<dbReference type="Gene3D" id="3.40.710.10">
    <property type="entry name" value="DD-peptidase/beta-lactamase superfamily"/>
    <property type="match status" value="2"/>
</dbReference>
<keyword evidence="22" id="KW-0961">Cell wall biogenesis/degradation</keyword>
<evidence type="ECO:0000313" key="31">
    <source>
        <dbReference type="EMBL" id="CUA81822.1"/>
    </source>
</evidence>
<name>A0A0K6GT62_9NEIS</name>
<feature type="region of interest" description="Disordered" evidence="27">
    <location>
        <begin position="748"/>
        <end position="784"/>
    </location>
</feature>
<dbReference type="InterPro" id="IPR012338">
    <property type="entry name" value="Beta-lactam/transpept-like"/>
</dbReference>
<keyword evidence="12" id="KW-0808">Transferase</keyword>
<evidence type="ECO:0000256" key="7">
    <source>
        <dbReference type="ARBA" id="ARBA00022475"/>
    </source>
</evidence>
<dbReference type="GO" id="GO:0071555">
    <property type="term" value="P:cell wall organization"/>
    <property type="evidence" value="ECO:0007669"/>
    <property type="project" value="UniProtKB-KW"/>
</dbReference>
<dbReference type="GO" id="GO:0008955">
    <property type="term" value="F:peptidoglycan glycosyltransferase activity"/>
    <property type="evidence" value="ECO:0007669"/>
    <property type="project" value="UniProtKB-EC"/>
</dbReference>
<evidence type="ECO:0000256" key="22">
    <source>
        <dbReference type="ARBA" id="ARBA00023316"/>
    </source>
</evidence>
<keyword evidence="7" id="KW-1003">Cell membrane</keyword>
<dbReference type="SUPFAM" id="SSF56601">
    <property type="entry name" value="beta-lactamase/transpeptidase-like"/>
    <property type="match status" value="1"/>
</dbReference>
<evidence type="ECO:0000256" key="18">
    <source>
        <dbReference type="ARBA" id="ARBA00022989"/>
    </source>
</evidence>
<dbReference type="Proteomes" id="UP000243535">
    <property type="component" value="Unassembled WGS sequence"/>
</dbReference>
<keyword evidence="16" id="KW-0735">Signal-anchor</keyword>
<comment type="similarity">
    <text evidence="4">In the N-terminal section; belongs to the glycosyltransferase 51 family.</text>
</comment>
<dbReference type="GO" id="GO:0046677">
    <property type="term" value="P:response to antibiotic"/>
    <property type="evidence" value="ECO:0007669"/>
    <property type="project" value="UniProtKB-KW"/>
</dbReference>
<evidence type="ECO:0000313" key="32">
    <source>
        <dbReference type="Proteomes" id="UP000243535"/>
    </source>
</evidence>
<keyword evidence="10" id="KW-0645">Protease</keyword>
<dbReference type="Pfam" id="PF00912">
    <property type="entry name" value="Transgly"/>
    <property type="match status" value="1"/>
</dbReference>
<feature type="domain" description="Penicillin-binding protein OB-like" evidence="30">
    <location>
        <begin position="319"/>
        <end position="424"/>
    </location>
</feature>
<evidence type="ECO:0000256" key="19">
    <source>
        <dbReference type="ARBA" id="ARBA00023136"/>
    </source>
</evidence>
<dbReference type="EMBL" id="CYHA01000001">
    <property type="protein sequence ID" value="CUA81822.1"/>
    <property type="molecule type" value="Genomic_DNA"/>
</dbReference>
<evidence type="ECO:0000259" key="30">
    <source>
        <dbReference type="Pfam" id="PF17092"/>
    </source>
</evidence>
<dbReference type="PANTHER" id="PTHR32282:SF27">
    <property type="entry name" value="PENICILLIN-BINDING PROTEIN 1A"/>
    <property type="match status" value="1"/>
</dbReference>
<keyword evidence="17" id="KW-0573">Peptidoglycan synthesis</keyword>
<keyword evidence="11" id="KW-0328">Glycosyltransferase</keyword>
<keyword evidence="9" id="KW-0121">Carboxypeptidase</keyword>
<sequence>MLKRFLAILAGLVVGGAVLVAGALAIAIIITYPRLPSLDVLTDYRPKIPLRVFSSDGQVIGEFGEERRSFVRIQDVPLLMKQAVLAAEDERFYQHSGVDYVGVMRAAAGNLVSGHARSGASTITMQVAKNFFLSSEKTFTRKFNEALLAFKIEHTLSKDQILELYFNQIYLGQRAYGFAAAAQAYYGKPVKDLSIAEMAMLAGLPKAPSAYNPVVNPDRARLRQLYVLRRMRELNFITPEQYEAAKAEKMVLASQVQESGGLPAQYVAEMVRQAMYERYKDKAYTEGYRVYTTIDARHQQWAFDALRAGLIDFDRRHGYRGPESFIDISAINEDERGEALDDALSEIRDSGDMQPAVVLSAKPDEVKAYLRGGKMAVIKGTGLSFARSGLNPRLTPAQRIRVGSVIRVRANPKGYWEIVQMPEVEGAFVSLDTQTGAIRSLIGGFDFNRTSFNHVTQAWRQPGSTFKPFIYSAGIERGFTPSTMVNDAPLAIDPQAISGQKWEPKNDDGKFYGMMTMRRALVLSKNLVSIRVLMAIGTDYAQQYIQRFGFSPKQHPAYLTMALGAGSVTPLQMAEGYAVFANGGARVRAYFIDRIEDANGRLIARTAPAQAGKNAPQVIDPRNAYIMSSMLRDVVRYGTANRAMSLGRQDLAGKTGTTNEFRDAWFAGFNPGLVAITWVGYDKPKSLGRYGYGGTAALPIWINYMANALKGVPEVDTPLPAGLVVRQGAGLRGNDEYYYQEFQRTNPELRINNSGSRPGGGSGTSAGDEENTDPDQPPPADVVEDVKELLF</sequence>
<gene>
    <name evidence="31" type="ORF">Ga0061063_0669</name>
</gene>
<feature type="domain" description="Penicillin-binding protein transpeptidase" evidence="28">
    <location>
        <begin position="426"/>
        <end position="696"/>
    </location>
</feature>
<keyword evidence="13" id="KW-0812">Transmembrane</keyword>
<comment type="pathway">
    <text evidence="26">Glycan biosynthesis.</text>
</comment>
<evidence type="ECO:0000256" key="20">
    <source>
        <dbReference type="ARBA" id="ARBA00023251"/>
    </source>
</evidence>
<dbReference type="EC" id="2.4.99.28" evidence="24"/>
<evidence type="ECO:0000256" key="14">
    <source>
        <dbReference type="ARBA" id="ARBA00022801"/>
    </source>
</evidence>
<protein>
    <recommendedName>
        <fullName evidence="6">Penicillin-binding protein 1A</fullName>
        <ecNumber evidence="24">2.4.99.28</ecNumber>
        <ecNumber evidence="5">3.4.16.4</ecNumber>
    </recommendedName>
</protein>
<dbReference type="OrthoDB" id="9766909at2"/>
<evidence type="ECO:0000256" key="27">
    <source>
        <dbReference type="SAM" id="MobiDB-lite"/>
    </source>
</evidence>
<dbReference type="UniPathway" id="UPA00219"/>
<dbReference type="Pfam" id="PF17092">
    <property type="entry name" value="PCB_OB"/>
    <property type="match status" value="1"/>
</dbReference>
<evidence type="ECO:0000256" key="23">
    <source>
        <dbReference type="ARBA" id="ARBA00034000"/>
    </source>
</evidence>
<evidence type="ECO:0000256" key="2">
    <source>
        <dbReference type="ARBA" id="ARBA00004752"/>
    </source>
</evidence>